<reference evidence="1 2" key="1">
    <citation type="submission" date="2020-03" db="EMBL/GenBank/DDBJ databases">
        <authorList>
            <person name="Wang L."/>
            <person name="He N."/>
            <person name="Li Y."/>
            <person name="Fang Y."/>
            <person name="Zhang F."/>
        </authorList>
    </citation>
    <scope>NUCLEOTIDE SEQUENCE [LARGE SCALE GENOMIC DNA]</scope>
    <source>
        <strain evidence="2">hsmgli-8</strain>
    </source>
</reference>
<keyword evidence="2" id="KW-1185">Reference proteome</keyword>
<gene>
    <name evidence="1" type="ORF">HBH25_11905</name>
</gene>
<name>A0ABX0YDS3_9PSED</name>
<dbReference type="InterPro" id="IPR013431">
    <property type="entry name" value="Delta_60_rpt"/>
</dbReference>
<organism evidence="1 2">
    <name type="scientific">Pseudomonas quercus</name>
    <dbReference type="NCBI Taxonomy" id="2722792"/>
    <lineage>
        <taxon>Bacteria</taxon>
        <taxon>Pseudomonadati</taxon>
        <taxon>Pseudomonadota</taxon>
        <taxon>Gammaproteobacteria</taxon>
        <taxon>Pseudomonadales</taxon>
        <taxon>Pseudomonadaceae</taxon>
        <taxon>Pseudomonas</taxon>
    </lineage>
</organism>
<protein>
    <submittedName>
        <fullName evidence="1">Uncharacterized protein</fullName>
    </submittedName>
</protein>
<sequence length="410" mass="43826">MINFNREAGQWQTIEFDNGMVYSLAFAPQLLNGAYYASFATSVDESTLSIGRFGLDGTLDTTFGVEGFVQVKSGNGAFSRHVLVVHGSSPESSRLLSISYCSISAQAFVLMKQMTPDGKPDNSFGEKGERWLPWPEAASAAPEKQTDVAASPAPILKADDGKAALFAAPKLAQLLLSGAFDTEFNKTGVLNNIEWGGQTLTPIACASFTAPDKPAGYFLGGLWFRSTTWQPFLAVYDGQGKQVPFGDLGVWTRATLPGTDPELDGASAAVSHALQAVSGAVYISGHLSKGGGYVLRLTSNGQIDATFNQGEVARLDAPKWEVFEAGPLVEYEGGVVVAVTHKSTSGNERQLRWVQFDDKGQKVGEGVYTDINDPFLLAQTIKVIDQGVEIGGVFYPSNKASSFVARYTTS</sequence>
<evidence type="ECO:0000313" key="1">
    <source>
        <dbReference type="EMBL" id="NJP01558.1"/>
    </source>
</evidence>
<dbReference type="RefSeq" id="WP_168084118.1">
    <property type="nucleotide sequence ID" value="NZ_JAAVJI010000005.1"/>
</dbReference>
<accession>A0ABX0YDS3</accession>
<evidence type="ECO:0000313" key="2">
    <source>
        <dbReference type="Proteomes" id="UP000746535"/>
    </source>
</evidence>
<proteinExistence type="predicted"/>
<dbReference type="Pfam" id="PF17164">
    <property type="entry name" value="DUF5122"/>
    <property type="match status" value="1"/>
</dbReference>
<dbReference type="Proteomes" id="UP000746535">
    <property type="component" value="Unassembled WGS sequence"/>
</dbReference>
<comment type="caution">
    <text evidence="1">The sequence shown here is derived from an EMBL/GenBank/DDBJ whole genome shotgun (WGS) entry which is preliminary data.</text>
</comment>
<dbReference type="EMBL" id="JAAVJI010000005">
    <property type="protein sequence ID" value="NJP01558.1"/>
    <property type="molecule type" value="Genomic_DNA"/>
</dbReference>